<accession>K1RPY3</accession>
<evidence type="ECO:0000313" key="1">
    <source>
        <dbReference type="EMBL" id="EKC43680.1"/>
    </source>
</evidence>
<dbReference type="PANTHER" id="PTHR37842:SF2">
    <property type="entry name" value="GYLCOSYL HYDROLASE 115 C-TERMINAL DOMAIN-CONTAINING PROTEIN"/>
    <property type="match status" value="1"/>
</dbReference>
<name>K1RPY3_9ZZZZ</name>
<feature type="non-terminal residue" evidence="1">
    <location>
        <position position="1"/>
    </location>
</feature>
<dbReference type="EMBL" id="AJWZ01011927">
    <property type="protein sequence ID" value="EKC43680.1"/>
    <property type="molecule type" value="Genomic_DNA"/>
</dbReference>
<dbReference type="Gene3D" id="1.20.58.2150">
    <property type="match status" value="1"/>
</dbReference>
<protein>
    <submittedName>
        <fullName evidence="1">Uncharacterized protein</fullName>
    </submittedName>
</protein>
<proteinExistence type="predicted"/>
<dbReference type="Pfam" id="PF15979">
    <property type="entry name" value="Glyco_hydro_115"/>
    <property type="match status" value="1"/>
</dbReference>
<gene>
    <name evidence="1" type="ORF">OBE_17873</name>
</gene>
<dbReference type="PANTHER" id="PTHR37842">
    <property type="match status" value="1"/>
</dbReference>
<dbReference type="InterPro" id="IPR031924">
    <property type="entry name" value="GH115"/>
</dbReference>
<reference evidence="1" key="1">
    <citation type="journal article" date="2013" name="Environ. Microbiol.">
        <title>Microbiota from the distal guts of lean and obese adolescents exhibit partial functional redundancy besides clear differences in community structure.</title>
        <authorList>
            <person name="Ferrer M."/>
            <person name="Ruiz A."/>
            <person name="Lanza F."/>
            <person name="Haange S.B."/>
            <person name="Oberbach A."/>
            <person name="Till H."/>
            <person name="Bargiela R."/>
            <person name="Campoy C."/>
            <person name="Segura M.T."/>
            <person name="Richter M."/>
            <person name="von Bergen M."/>
            <person name="Seifert J."/>
            <person name="Suarez A."/>
        </authorList>
    </citation>
    <scope>NUCLEOTIDE SEQUENCE</scope>
</reference>
<organism evidence="1">
    <name type="scientific">human gut metagenome</name>
    <dbReference type="NCBI Taxonomy" id="408170"/>
    <lineage>
        <taxon>unclassified sequences</taxon>
        <taxon>metagenomes</taxon>
        <taxon>organismal metagenomes</taxon>
    </lineage>
</organism>
<comment type="caution">
    <text evidence="1">The sequence shown here is derived from an EMBL/GenBank/DDBJ whole genome shotgun (WGS) entry which is preliminary data.</text>
</comment>
<dbReference type="AlphaFoldDB" id="K1RPY3"/>
<sequence length="284" mass="32453">TQEFGLSYFLDLAYDIDVWGGQDAAITTQYTAQWVRRNFGAAFAPADLPRIEGIITDYTRLLARRKHEKMGENTYHPTHYGEAEEVLQISEHILTECDALKTACPQEDLSAFISLIYFPACGTANLMKMWILTGRNHLYAKQNRVAANRLADEVQACIEADEALVNEYHTVDGGKYYGFGLSEHIGFVYWNDEDNKLPIRMYITPANRPRMIVSRVEDTEYATGFWWNGHKPQVWQDFLRPDVSQVAFDVACGSKCPISWHIETDCPLDAVQLHRRHRGLKISA</sequence>